<sequence length="249" mass="28119">MTRFLAALLIPAIWFSTSSALSMPNDVTTRHLSQGITTRQTIVAPPPCEPIHPPPSEFETKQRFNCFAHAFLVTKNLTEAFQYISEGYVNHNPFVTQNGSQAAFDFLAPIWPSTNITFQRKLFRGDMGWVNYNSSGIGEIIDRFRWEAGCIVEHNNPLNCGIDYETITGSGWKYRREKQGCASWSFQIRLTEQTGVAIALAGARSGSNLKRWALETWPTQFLHNHIDYTGSRSLWGQIPQSEGDSLNDR</sequence>
<protein>
    <submittedName>
        <fullName evidence="1">Uncharacterized protein</fullName>
    </submittedName>
</protein>
<proteinExistence type="predicted"/>
<gene>
    <name evidence="1" type="ORF">LCI18_010942</name>
</gene>
<organism evidence="1 2">
    <name type="scientific">Fusarium solani subsp. cucurbitae</name>
    <name type="common">Neocosmosporum cucurbitae</name>
    <dbReference type="NCBI Taxonomy" id="2747967"/>
    <lineage>
        <taxon>Eukaryota</taxon>
        <taxon>Fungi</taxon>
        <taxon>Dikarya</taxon>
        <taxon>Ascomycota</taxon>
        <taxon>Pezizomycotina</taxon>
        <taxon>Sordariomycetes</taxon>
        <taxon>Hypocreomycetidae</taxon>
        <taxon>Hypocreales</taxon>
        <taxon>Nectriaceae</taxon>
        <taxon>Fusarium</taxon>
        <taxon>Fusarium solani species complex</taxon>
    </lineage>
</organism>
<dbReference type="Proteomes" id="UP000830768">
    <property type="component" value="Chromosome 9"/>
</dbReference>
<name>A0ACD3ZFK6_FUSSC</name>
<keyword evidence="2" id="KW-1185">Reference proteome</keyword>
<dbReference type="EMBL" id="CP090037">
    <property type="protein sequence ID" value="UPL00008.1"/>
    <property type="molecule type" value="Genomic_DNA"/>
</dbReference>
<evidence type="ECO:0000313" key="1">
    <source>
        <dbReference type="EMBL" id="UPL00008.1"/>
    </source>
</evidence>
<accession>A0ACD3ZFK6</accession>
<evidence type="ECO:0000313" key="2">
    <source>
        <dbReference type="Proteomes" id="UP000830768"/>
    </source>
</evidence>
<reference evidence="1" key="1">
    <citation type="submission" date="2021-11" db="EMBL/GenBank/DDBJ databases">
        <title>Fusarium solani-melongenae Genome sequencing and assembly.</title>
        <authorList>
            <person name="Xie S."/>
            <person name="Huang L."/>
            <person name="Zhang X."/>
        </authorList>
    </citation>
    <scope>NUCLEOTIDE SEQUENCE</scope>
    <source>
        <strain evidence="1">CRI 24-3</strain>
    </source>
</reference>